<evidence type="ECO:0000313" key="3">
    <source>
        <dbReference type="Proteomes" id="UP001220395"/>
    </source>
</evidence>
<organism evidence="2 3">
    <name type="scientific">Sphingomonas naphthae</name>
    <dbReference type="NCBI Taxonomy" id="1813468"/>
    <lineage>
        <taxon>Bacteria</taxon>
        <taxon>Pseudomonadati</taxon>
        <taxon>Pseudomonadota</taxon>
        <taxon>Alphaproteobacteria</taxon>
        <taxon>Sphingomonadales</taxon>
        <taxon>Sphingomonadaceae</taxon>
        <taxon>Sphingomonas</taxon>
    </lineage>
</organism>
<sequence length="164" mass="18389">MTDILLAEYGIRQLHARFVDAVFRKDAEAFGQCFARDADWKIATMHMHGRDEIASTFARLLGGCRKVMVIAGTPLLDFGAEGVSSRLHCTELAKMMDGSSALTLGVYFDRYVEEDGAWRFAWRHWALHYRGPVDLSLDVVDCPDYGAPPELPGPDEPTITRRVL</sequence>
<dbReference type="RefSeq" id="WP_273685814.1">
    <property type="nucleotide sequence ID" value="NZ_CP117411.1"/>
</dbReference>
<feature type="domain" description="SnoaL-like" evidence="1">
    <location>
        <begin position="5"/>
        <end position="123"/>
    </location>
</feature>
<dbReference type="InterPro" id="IPR037401">
    <property type="entry name" value="SnoaL-like"/>
</dbReference>
<dbReference type="Pfam" id="PF13577">
    <property type="entry name" value="SnoaL_4"/>
    <property type="match status" value="1"/>
</dbReference>
<keyword evidence="3" id="KW-1185">Reference proteome</keyword>
<dbReference type="Gene3D" id="3.10.450.50">
    <property type="match status" value="1"/>
</dbReference>
<reference evidence="2 3" key="1">
    <citation type="submission" date="2023-02" db="EMBL/GenBank/DDBJ databases">
        <title>Genome sequence of Sphingomonas naphthae.</title>
        <authorList>
            <person name="Kim S."/>
            <person name="Heo J."/>
            <person name="Kwon S.-W."/>
        </authorList>
    </citation>
    <scope>NUCLEOTIDE SEQUENCE [LARGE SCALE GENOMIC DNA]</scope>
    <source>
        <strain evidence="2 3">KACC 18716</strain>
    </source>
</reference>
<evidence type="ECO:0000259" key="1">
    <source>
        <dbReference type="Pfam" id="PF13577"/>
    </source>
</evidence>
<protein>
    <submittedName>
        <fullName evidence="2">Nuclear transport factor 2 family protein</fullName>
    </submittedName>
</protein>
<proteinExistence type="predicted"/>
<dbReference type="CDD" id="cd00531">
    <property type="entry name" value="NTF2_like"/>
    <property type="match status" value="1"/>
</dbReference>
<dbReference type="SUPFAM" id="SSF54427">
    <property type="entry name" value="NTF2-like"/>
    <property type="match status" value="1"/>
</dbReference>
<evidence type="ECO:0000313" key="2">
    <source>
        <dbReference type="EMBL" id="WCT71867.1"/>
    </source>
</evidence>
<dbReference type="Proteomes" id="UP001220395">
    <property type="component" value="Chromosome"/>
</dbReference>
<dbReference type="EMBL" id="CP117411">
    <property type="protein sequence ID" value="WCT71867.1"/>
    <property type="molecule type" value="Genomic_DNA"/>
</dbReference>
<name>A0ABY7TF39_9SPHN</name>
<dbReference type="InterPro" id="IPR032710">
    <property type="entry name" value="NTF2-like_dom_sf"/>
</dbReference>
<gene>
    <name evidence="2" type="ORF">PQ455_09385</name>
</gene>
<accession>A0ABY7TF39</accession>